<evidence type="ECO:0000313" key="5">
    <source>
        <dbReference type="EMBL" id="NNU63205.1"/>
    </source>
</evidence>
<dbReference type="EMBL" id="JABFCY010000021">
    <property type="protein sequence ID" value="NNU63205.1"/>
    <property type="molecule type" value="Genomic_DNA"/>
</dbReference>
<keyword evidence="2" id="KW-0238">DNA-binding</keyword>
<dbReference type="GO" id="GO:0005829">
    <property type="term" value="C:cytosol"/>
    <property type="evidence" value="ECO:0007669"/>
    <property type="project" value="TreeGrafter"/>
</dbReference>
<evidence type="ECO:0000259" key="4">
    <source>
        <dbReference type="PROSITE" id="PS01124"/>
    </source>
</evidence>
<dbReference type="PANTHER" id="PTHR47894:SF4">
    <property type="entry name" value="HTH-TYPE TRANSCRIPTIONAL REGULATOR GADX"/>
    <property type="match status" value="1"/>
</dbReference>
<dbReference type="Pfam" id="PF12625">
    <property type="entry name" value="Arabinose_bd"/>
    <property type="match status" value="1"/>
</dbReference>
<dbReference type="GO" id="GO:0003700">
    <property type="term" value="F:DNA-binding transcription factor activity"/>
    <property type="evidence" value="ECO:0007669"/>
    <property type="project" value="InterPro"/>
</dbReference>
<organism evidence="5 6">
    <name type="scientific">Ochrobactrum soli</name>
    <dbReference type="NCBI Taxonomy" id="2448455"/>
    <lineage>
        <taxon>Bacteria</taxon>
        <taxon>Pseudomonadati</taxon>
        <taxon>Pseudomonadota</taxon>
        <taxon>Alphaproteobacteria</taxon>
        <taxon>Hyphomicrobiales</taxon>
        <taxon>Brucellaceae</taxon>
        <taxon>Brucella/Ochrobactrum group</taxon>
        <taxon>Ochrobactrum</taxon>
    </lineage>
</organism>
<feature type="domain" description="HTH araC/xylS-type" evidence="4">
    <location>
        <begin position="249"/>
        <end position="347"/>
    </location>
</feature>
<dbReference type="SMART" id="SM00342">
    <property type="entry name" value="HTH_ARAC"/>
    <property type="match status" value="1"/>
</dbReference>
<dbReference type="InterPro" id="IPR018060">
    <property type="entry name" value="HTH_AraC"/>
</dbReference>
<name>A0A849KMU5_9HYPH</name>
<dbReference type="GO" id="GO:0000976">
    <property type="term" value="F:transcription cis-regulatory region binding"/>
    <property type="evidence" value="ECO:0007669"/>
    <property type="project" value="TreeGrafter"/>
</dbReference>
<dbReference type="Pfam" id="PF12833">
    <property type="entry name" value="HTH_18"/>
    <property type="match status" value="1"/>
</dbReference>
<dbReference type="Gene3D" id="1.10.10.60">
    <property type="entry name" value="Homeodomain-like"/>
    <property type="match status" value="1"/>
</dbReference>
<evidence type="ECO:0000313" key="6">
    <source>
        <dbReference type="Proteomes" id="UP000574931"/>
    </source>
</evidence>
<dbReference type="PROSITE" id="PS01124">
    <property type="entry name" value="HTH_ARAC_FAMILY_2"/>
    <property type="match status" value="1"/>
</dbReference>
<dbReference type="RefSeq" id="WP_171319538.1">
    <property type="nucleotide sequence ID" value="NZ_JABFCY010000021.1"/>
</dbReference>
<evidence type="ECO:0000256" key="3">
    <source>
        <dbReference type="ARBA" id="ARBA00023163"/>
    </source>
</evidence>
<evidence type="ECO:0000256" key="1">
    <source>
        <dbReference type="ARBA" id="ARBA00023015"/>
    </source>
</evidence>
<reference evidence="5 6" key="1">
    <citation type="submission" date="2020-05" db="EMBL/GenBank/DDBJ databases">
        <title>Draft Genome Sequence of Ochrobactrum soli Isolated from Stable Fly Gut.</title>
        <authorList>
            <person name="Pileggi M.T."/>
            <person name="Vazhakkala L.J."/>
            <person name="Wong C.N."/>
        </authorList>
    </citation>
    <scope>NUCLEOTIDE SEQUENCE [LARGE SCALE GENOMIC DNA]</scope>
    <source>
        <strain evidence="5 6">MTP-C0764</strain>
    </source>
</reference>
<dbReference type="PANTHER" id="PTHR47894">
    <property type="entry name" value="HTH-TYPE TRANSCRIPTIONAL REGULATOR GADX"/>
    <property type="match status" value="1"/>
</dbReference>
<keyword evidence="3" id="KW-0804">Transcription</keyword>
<sequence length="359" mass="40526">MLDQLAYAADNRQATIRALFLEPIVNELVRLRAPLDDILSRHGFSKADLRSPYSRVSLRLYIELMEDAATHTGNPYFGLELGSSFRLQQLGPFYALMSNAQSVRSALDIFARFQTAWQTRTSLLITREADTTSYAYAIEDPSIWPRHQDAEFTLGAIAALIRQLGLPRWVPQKIEFEHAMDTRGTRLRDFFGSPVGGRARFNCMIIANEDLDRPLRLGGMAETKAMAVVERHLHDLMFETPENGRTLSEVVTNCVVKRLGRASVDLDIIAKELSLSPRSLRRKLDEEGTSFREILQSQRLLKAENLLANGRLQISELAAYLGYSDVAVFSRAFKIWTGLSPRDYITKGPLVTARKISAY</sequence>
<comment type="caution">
    <text evidence="5">The sequence shown here is derived from an EMBL/GenBank/DDBJ whole genome shotgun (WGS) entry which is preliminary data.</text>
</comment>
<proteinExistence type="predicted"/>
<dbReference type="InterPro" id="IPR009057">
    <property type="entry name" value="Homeodomain-like_sf"/>
</dbReference>
<accession>A0A849KMU5</accession>
<protein>
    <submittedName>
        <fullName evidence="5">AraC family transcriptional regulator</fullName>
    </submittedName>
</protein>
<keyword evidence="6" id="KW-1185">Reference proteome</keyword>
<keyword evidence="1" id="KW-0805">Transcription regulation</keyword>
<dbReference type="Proteomes" id="UP000574931">
    <property type="component" value="Unassembled WGS sequence"/>
</dbReference>
<dbReference type="SUPFAM" id="SSF46689">
    <property type="entry name" value="Homeodomain-like"/>
    <property type="match status" value="1"/>
</dbReference>
<gene>
    <name evidence="5" type="ORF">HKX02_23550</name>
</gene>
<dbReference type="InterPro" id="IPR032687">
    <property type="entry name" value="AraC-type_N"/>
</dbReference>
<dbReference type="AlphaFoldDB" id="A0A849KMU5"/>
<evidence type="ECO:0000256" key="2">
    <source>
        <dbReference type="ARBA" id="ARBA00023125"/>
    </source>
</evidence>